<dbReference type="AlphaFoldDB" id="A0A4U3ANA1"/>
<feature type="transmembrane region" description="Helical" evidence="1">
    <location>
        <begin position="18"/>
        <end position="38"/>
    </location>
</feature>
<gene>
    <name evidence="2" type="ORF">FC699_26380</name>
</gene>
<proteinExistence type="predicted"/>
<evidence type="ECO:0000256" key="1">
    <source>
        <dbReference type="SAM" id="Phobius"/>
    </source>
</evidence>
<dbReference type="EMBL" id="SZON01001920">
    <property type="protein sequence ID" value="TKI89282.1"/>
    <property type="molecule type" value="Genomic_DNA"/>
</dbReference>
<comment type="caution">
    <text evidence="2">The sequence shown here is derived from an EMBL/GenBank/DDBJ whole genome shotgun (WGS) entry which is preliminary data.</text>
</comment>
<sequence length="62" mass="7256">SIFNWDTLVLFFVNVEQMYYLDCLFIVILKNMKVRIILNNTKILKRGMFVGILSVSLSKRVG</sequence>
<dbReference type="Proteomes" id="UP000305222">
    <property type="component" value="Unassembled WGS sequence"/>
</dbReference>
<accession>A0A4U3ANA1</accession>
<reference evidence="2 3" key="1">
    <citation type="journal article" date="2019" name="Environ. Microbiol.">
        <title>An active ?-lactamase is a part of an orchestrated cell wall stress resistance network of Bacillus subtilis and related rhizosphere species.</title>
        <authorList>
            <person name="Bucher T."/>
            <person name="Keren-Paz A."/>
            <person name="Hausser J."/>
            <person name="Olender T."/>
            <person name="Cytryn E."/>
            <person name="Kolodkin-Gal I."/>
        </authorList>
    </citation>
    <scope>NUCLEOTIDE SEQUENCE [LARGE SCALE GENOMIC DNA]</scope>
    <source>
        <strain evidence="2 3">I5</strain>
    </source>
</reference>
<keyword evidence="1" id="KW-0812">Transmembrane</keyword>
<name>A0A4U3ANA1_9BACI</name>
<feature type="non-terminal residue" evidence="2">
    <location>
        <position position="1"/>
    </location>
</feature>
<evidence type="ECO:0000313" key="2">
    <source>
        <dbReference type="EMBL" id="TKI89282.1"/>
    </source>
</evidence>
<keyword evidence="1" id="KW-0472">Membrane</keyword>
<evidence type="ECO:0000313" key="3">
    <source>
        <dbReference type="Proteomes" id="UP000305222"/>
    </source>
</evidence>
<organism evidence="2 3">
    <name type="scientific">Bacillus wiedmannii</name>
    <dbReference type="NCBI Taxonomy" id="1890302"/>
    <lineage>
        <taxon>Bacteria</taxon>
        <taxon>Bacillati</taxon>
        <taxon>Bacillota</taxon>
        <taxon>Bacilli</taxon>
        <taxon>Bacillales</taxon>
        <taxon>Bacillaceae</taxon>
        <taxon>Bacillus</taxon>
        <taxon>Bacillus cereus group</taxon>
    </lineage>
</organism>
<protein>
    <submittedName>
        <fullName evidence="2">Uncharacterized protein</fullName>
    </submittedName>
</protein>
<keyword evidence="1" id="KW-1133">Transmembrane helix</keyword>